<proteinExistence type="predicted"/>
<dbReference type="PANTHER" id="PTHR43162">
    <property type="match status" value="1"/>
</dbReference>
<keyword evidence="3" id="KW-1185">Reference proteome</keyword>
<sequence length="283" mass="30458">MAILVTGAAGNIGRHIVSNALEAGTSVRALVRRPAEAQLPADVDVVPGDMTDLDAVRRALDGVEALYLFPVLDVVPAIAQLAREAGLRTVVFLSGAWTAGLSLRDRESWTYAQYVEAEAAVEAAGLEWTMLRPGPFMTNMLWWSRSIKSERVVHAPYAAATCPAIHEADIADVATAALLEPGHAGARYMLTGPAQVSQIEQSQALSAALGEEITFDELTADQWRDSVGRFLRPGIAADLLRDWSETAADPASALPVHDTVQRVTDKPARTIGQWAQEHLDAFQ</sequence>
<organism evidence="2 3">
    <name type="scientific">Kutzneria chonburiensis</name>
    <dbReference type="NCBI Taxonomy" id="1483604"/>
    <lineage>
        <taxon>Bacteria</taxon>
        <taxon>Bacillati</taxon>
        <taxon>Actinomycetota</taxon>
        <taxon>Actinomycetes</taxon>
        <taxon>Pseudonocardiales</taxon>
        <taxon>Pseudonocardiaceae</taxon>
        <taxon>Kutzneria</taxon>
    </lineage>
</organism>
<evidence type="ECO:0000313" key="3">
    <source>
        <dbReference type="Proteomes" id="UP001589810"/>
    </source>
</evidence>
<reference evidence="2 3" key="1">
    <citation type="submission" date="2024-09" db="EMBL/GenBank/DDBJ databases">
        <authorList>
            <person name="Sun Q."/>
            <person name="Mori K."/>
        </authorList>
    </citation>
    <scope>NUCLEOTIDE SEQUENCE [LARGE SCALE GENOMIC DNA]</scope>
    <source>
        <strain evidence="2 3">TBRC 1432</strain>
    </source>
</reference>
<dbReference type="InterPro" id="IPR016040">
    <property type="entry name" value="NAD(P)-bd_dom"/>
</dbReference>
<feature type="domain" description="NAD(P)-binding" evidence="1">
    <location>
        <begin position="7"/>
        <end position="181"/>
    </location>
</feature>
<dbReference type="EMBL" id="JBHLUD010000015">
    <property type="protein sequence ID" value="MFC0548171.1"/>
    <property type="molecule type" value="Genomic_DNA"/>
</dbReference>
<dbReference type="RefSeq" id="WP_273937994.1">
    <property type="nucleotide sequence ID" value="NZ_CP097263.1"/>
</dbReference>
<gene>
    <name evidence="2" type="ORF">ACFFH7_42155</name>
</gene>
<dbReference type="Gene3D" id="3.40.50.720">
    <property type="entry name" value="NAD(P)-binding Rossmann-like Domain"/>
    <property type="match status" value="1"/>
</dbReference>
<comment type="caution">
    <text evidence="2">The sequence shown here is derived from an EMBL/GenBank/DDBJ whole genome shotgun (WGS) entry which is preliminary data.</text>
</comment>
<dbReference type="Pfam" id="PF13460">
    <property type="entry name" value="NAD_binding_10"/>
    <property type="match status" value="1"/>
</dbReference>
<protein>
    <submittedName>
        <fullName evidence="2">NAD(P)H-binding protein</fullName>
    </submittedName>
</protein>
<dbReference type="InterPro" id="IPR036291">
    <property type="entry name" value="NAD(P)-bd_dom_sf"/>
</dbReference>
<dbReference type="PANTHER" id="PTHR43162:SF1">
    <property type="entry name" value="PRESTALK A DIFFERENTIATION PROTEIN A"/>
    <property type="match status" value="1"/>
</dbReference>
<dbReference type="Proteomes" id="UP001589810">
    <property type="component" value="Unassembled WGS sequence"/>
</dbReference>
<dbReference type="SUPFAM" id="SSF51735">
    <property type="entry name" value="NAD(P)-binding Rossmann-fold domains"/>
    <property type="match status" value="1"/>
</dbReference>
<name>A0ABV6N875_9PSEU</name>
<accession>A0ABV6N875</accession>
<dbReference type="InterPro" id="IPR051604">
    <property type="entry name" value="Ergot_Alk_Oxidoreductase"/>
</dbReference>
<evidence type="ECO:0000313" key="2">
    <source>
        <dbReference type="EMBL" id="MFC0548171.1"/>
    </source>
</evidence>
<evidence type="ECO:0000259" key="1">
    <source>
        <dbReference type="Pfam" id="PF13460"/>
    </source>
</evidence>